<comment type="caution">
    <text evidence="7">The sequence shown here is derived from an EMBL/GenBank/DDBJ whole genome shotgun (WGS) entry which is preliminary data.</text>
</comment>
<evidence type="ECO:0000259" key="6">
    <source>
        <dbReference type="Pfam" id="PF25967"/>
    </source>
</evidence>
<evidence type="ECO:0000256" key="5">
    <source>
        <dbReference type="SAM" id="Phobius"/>
    </source>
</evidence>
<feature type="transmembrane region" description="Helical" evidence="5">
    <location>
        <begin position="48"/>
        <end position="67"/>
    </location>
</feature>
<keyword evidence="8" id="KW-1185">Reference proteome</keyword>
<organism evidence="7 8">
    <name type="scientific">Adonisia turfae CCMR0081</name>
    <dbReference type="NCBI Taxonomy" id="2292702"/>
    <lineage>
        <taxon>Bacteria</taxon>
        <taxon>Bacillati</taxon>
        <taxon>Cyanobacteriota</taxon>
        <taxon>Adonisia</taxon>
        <taxon>Adonisia turfae</taxon>
    </lineage>
</organism>
<accession>A0A6M0RX24</accession>
<dbReference type="Pfam" id="PF25967">
    <property type="entry name" value="RND-MFP_C"/>
    <property type="match status" value="1"/>
</dbReference>
<evidence type="ECO:0000256" key="3">
    <source>
        <dbReference type="ARBA" id="ARBA00023054"/>
    </source>
</evidence>
<keyword evidence="5" id="KW-0812">Transmembrane</keyword>
<dbReference type="Gene3D" id="2.40.30.170">
    <property type="match status" value="1"/>
</dbReference>
<feature type="coiled-coil region" evidence="4">
    <location>
        <begin position="152"/>
        <end position="217"/>
    </location>
</feature>
<dbReference type="InterPro" id="IPR058627">
    <property type="entry name" value="MdtA-like_C"/>
</dbReference>
<comment type="subcellular location">
    <subcellularLocation>
        <location evidence="1">Cell envelope</location>
    </subcellularLocation>
</comment>
<dbReference type="PANTHER" id="PTHR32347:SF23">
    <property type="entry name" value="BLL5650 PROTEIN"/>
    <property type="match status" value="1"/>
</dbReference>
<name>A0A6M0RX24_9CYAN</name>
<dbReference type="GO" id="GO:0030313">
    <property type="term" value="C:cell envelope"/>
    <property type="evidence" value="ECO:0007669"/>
    <property type="project" value="UniProtKB-SubCell"/>
</dbReference>
<evidence type="ECO:0000256" key="4">
    <source>
        <dbReference type="SAM" id="Coils"/>
    </source>
</evidence>
<dbReference type="InterPro" id="IPR006143">
    <property type="entry name" value="RND_pump_MFP"/>
</dbReference>
<evidence type="ECO:0000256" key="2">
    <source>
        <dbReference type="ARBA" id="ARBA00009477"/>
    </source>
</evidence>
<evidence type="ECO:0000313" key="8">
    <source>
        <dbReference type="Proteomes" id="UP000481033"/>
    </source>
</evidence>
<keyword evidence="5" id="KW-1133">Transmembrane helix</keyword>
<comment type="similarity">
    <text evidence="2">Belongs to the membrane fusion protein (MFP) (TC 8.A.1) family.</text>
</comment>
<dbReference type="SUPFAM" id="SSF111369">
    <property type="entry name" value="HlyD-like secretion proteins"/>
    <property type="match status" value="1"/>
</dbReference>
<dbReference type="PANTHER" id="PTHR32347">
    <property type="entry name" value="EFFLUX SYSTEM COMPONENT YKNX-RELATED"/>
    <property type="match status" value="1"/>
</dbReference>
<keyword evidence="5" id="KW-0472">Membrane</keyword>
<dbReference type="Gene3D" id="2.40.420.20">
    <property type="match status" value="1"/>
</dbReference>
<dbReference type="Gene3D" id="2.40.50.100">
    <property type="match status" value="1"/>
</dbReference>
<dbReference type="NCBIfam" id="TIGR01730">
    <property type="entry name" value="RND_mfp"/>
    <property type="match status" value="1"/>
</dbReference>
<dbReference type="Proteomes" id="UP000481033">
    <property type="component" value="Unassembled WGS sequence"/>
</dbReference>
<evidence type="ECO:0000313" key="7">
    <source>
        <dbReference type="EMBL" id="NEZ60808.1"/>
    </source>
</evidence>
<dbReference type="GO" id="GO:0016020">
    <property type="term" value="C:membrane"/>
    <property type="evidence" value="ECO:0007669"/>
    <property type="project" value="InterPro"/>
</dbReference>
<dbReference type="EMBL" id="QXHD01000004">
    <property type="protein sequence ID" value="NEZ60808.1"/>
    <property type="molecule type" value="Genomic_DNA"/>
</dbReference>
<dbReference type="AlphaFoldDB" id="A0A6M0RX24"/>
<dbReference type="Gene3D" id="1.10.287.470">
    <property type="entry name" value="Helix hairpin bin"/>
    <property type="match status" value="1"/>
</dbReference>
<gene>
    <name evidence="7" type="ORF">DXZ20_35255</name>
</gene>
<protein>
    <submittedName>
        <fullName evidence="7">Efflux RND transporter periplasmic adaptor subunit</fullName>
    </submittedName>
</protein>
<feature type="domain" description="Multidrug resistance protein MdtA-like C-terminal permuted SH3" evidence="6">
    <location>
        <begin position="367"/>
        <end position="421"/>
    </location>
</feature>
<evidence type="ECO:0000256" key="1">
    <source>
        <dbReference type="ARBA" id="ARBA00004196"/>
    </source>
</evidence>
<keyword evidence="3 4" id="KW-0175">Coiled coil</keyword>
<dbReference type="GO" id="GO:0022857">
    <property type="term" value="F:transmembrane transporter activity"/>
    <property type="evidence" value="ECO:0007669"/>
    <property type="project" value="InterPro"/>
</dbReference>
<reference evidence="7 8" key="1">
    <citation type="journal article" date="2020" name="Microb. Ecol.">
        <title>Ecogenomics of the Marine Benthic Filamentous Cyanobacterium Adonisia.</title>
        <authorList>
            <person name="Walter J.M."/>
            <person name="Coutinho F.H."/>
            <person name="Leomil L."/>
            <person name="Hargreaves P.I."/>
            <person name="Campeao M.E."/>
            <person name="Vieira V.V."/>
            <person name="Silva B.S."/>
            <person name="Fistarol G.O."/>
            <person name="Salomon P.S."/>
            <person name="Sawabe T."/>
            <person name="Mino S."/>
            <person name="Hosokawa M."/>
            <person name="Miyashita H."/>
            <person name="Maruyama F."/>
            <person name="van Verk M.C."/>
            <person name="Dutilh B.E."/>
            <person name="Thompson C.C."/>
            <person name="Thompson F.L."/>
        </authorList>
    </citation>
    <scope>NUCLEOTIDE SEQUENCE [LARGE SCALE GENOMIC DNA]</scope>
    <source>
        <strain evidence="7 8">CCMR0081</strain>
    </source>
</reference>
<sequence>MQGTSWAFAVWVSGTMTDARSPEQPGETLLTAVEPLSANPRSLRYRAISIWLLGFAALAGATTWGYMRYRAPSSEPIAVPLHTVERSTVELTVTSGGTLALGGQQTLKSPQNEATVEQVLVEVRTLVETGQPLLILRDRSNEREVRSQQVEIQKIQLDLNRNQEKVAEVEQRVTAAIEQYQESQELAAQGFISEDEVREDENALDRVRSELKDAQLTVIKSELDLKTAAETLDLLEQQFNDRVITSPIDGVVLEVQVSAGEAIATDKSLLTLGDPAQEIVNLQLSTLDAAKVSLNQPARIRAIGPDAQDFDGRVVALAPQALSASNGGSSQEGQARVTAKVKLDSASQALIPGSFVSVDIITEQQKDVLVVPPEAIQRDQGEPFVWIRNQRGNAAQQPIELGLQGLDLVAVTEGLSVGDQIALVPPTMTVTPGMPLCESPALPIPEEFNQ</sequence>
<proteinExistence type="inferred from homology"/>
<dbReference type="InterPro" id="IPR050465">
    <property type="entry name" value="UPF0194_transport"/>
</dbReference>